<feature type="compositionally biased region" description="Polar residues" evidence="6">
    <location>
        <begin position="93"/>
        <end position="102"/>
    </location>
</feature>
<evidence type="ECO:0000256" key="1">
    <source>
        <dbReference type="ARBA" id="ARBA00004225"/>
    </source>
</evidence>
<dbReference type="EMBL" id="JANBOH010000305">
    <property type="protein sequence ID" value="KAJ1643020.1"/>
    <property type="molecule type" value="Genomic_DNA"/>
</dbReference>
<organism evidence="7 8">
    <name type="scientific">Coemansia asiatica</name>
    <dbReference type="NCBI Taxonomy" id="1052880"/>
    <lineage>
        <taxon>Eukaryota</taxon>
        <taxon>Fungi</taxon>
        <taxon>Fungi incertae sedis</taxon>
        <taxon>Zoopagomycota</taxon>
        <taxon>Kickxellomycotina</taxon>
        <taxon>Kickxellomycetes</taxon>
        <taxon>Kickxellales</taxon>
        <taxon>Kickxellaceae</taxon>
        <taxon>Coemansia</taxon>
    </lineage>
</organism>
<feature type="compositionally biased region" description="Low complexity" evidence="6">
    <location>
        <begin position="37"/>
        <end position="49"/>
    </location>
</feature>
<keyword evidence="4" id="KW-0496">Mitochondrion</keyword>
<accession>A0A9W7XHN6</accession>
<dbReference type="PANTHER" id="PTHR28234:SF1">
    <property type="entry name" value="NUCLEAR CONTROL OF ATPASE PROTEIN 2"/>
    <property type="match status" value="1"/>
</dbReference>
<gene>
    <name evidence="7" type="primary">IFT88</name>
    <name evidence="7" type="ORF">LPJ64_005161</name>
</gene>
<keyword evidence="5" id="KW-0472">Membrane</keyword>
<keyword evidence="2" id="KW-0812">Transmembrane</keyword>
<name>A0A9W7XHN6_9FUNG</name>
<dbReference type="InterPro" id="IPR013946">
    <property type="entry name" value="NCA2-like"/>
</dbReference>
<dbReference type="Proteomes" id="UP001145021">
    <property type="component" value="Unassembled WGS sequence"/>
</dbReference>
<comment type="subcellular location">
    <subcellularLocation>
        <location evidence="1">Mitochondrion membrane</location>
        <topology evidence="1">Multi-pass membrane protein</topology>
    </subcellularLocation>
</comment>
<proteinExistence type="predicted"/>
<evidence type="ECO:0000313" key="7">
    <source>
        <dbReference type="EMBL" id="KAJ1643020.1"/>
    </source>
</evidence>
<protein>
    <submittedName>
        <fullName evidence="7">Intraflagellar transport protein 88</fullName>
    </submittedName>
</protein>
<reference evidence="7" key="1">
    <citation type="submission" date="2022-07" db="EMBL/GenBank/DDBJ databases">
        <title>Phylogenomic reconstructions and comparative analyses of Kickxellomycotina fungi.</title>
        <authorList>
            <person name="Reynolds N.K."/>
            <person name="Stajich J.E."/>
            <person name="Barry K."/>
            <person name="Grigoriev I.V."/>
            <person name="Crous P."/>
            <person name="Smith M.E."/>
        </authorList>
    </citation>
    <scope>NUCLEOTIDE SEQUENCE</scope>
    <source>
        <strain evidence="7">NBRC 105413</strain>
    </source>
</reference>
<dbReference type="PANTHER" id="PTHR28234">
    <property type="entry name" value="NUCLEAR CONTROL OF ATPASE PROTEIN 2"/>
    <property type="match status" value="1"/>
</dbReference>
<evidence type="ECO:0000256" key="5">
    <source>
        <dbReference type="ARBA" id="ARBA00023136"/>
    </source>
</evidence>
<dbReference type="Pfam" id="PF08637">
    <property type="entry name" value="NCA2"/>
    <property type="match status" value="1"/>
</dbReference>
<evidence type="ECO:0000256" key="3">
    <source>
        <dbReference type="ARBA" id="ARBA00022989"/>
    </source>
</evidence>
<keyword evidence="3" id="KW-1133">Transmembrane helix</keyword>
<dbReference type="AlphaFoldDB" id="A0A9W7XHN6"/>
<feature type="region of interest" description="Disordered" evidence="6">
    <location>
        <begin position="90"/>
        <end position="111"/>
    </location>
</feature>
<evidence type="ECO:0000256" key="2">
    <source>
        <dbReference type="ARBA" id="ARBA00022692"/>
    </source>
</evidence>
<evidence type="ECO:0000313" key="8">
    <source>
        <dbReference type="Proteomes" id="UP001145021"/>
    </source>
</evidence>
<feature type="region of interest" description="Disordered" evidence="6">
    <location>
        <begin position="37"/>
        <end position="58"/>
    </location>
</feature>
<keyword evidence="8" id="KW-1185">Reference proteome</keyword>
<sequence>MSFVDEHFSTLLRSLAASSHNLSAYKEKGKVTVEANSAAAESANHANDALGDKDSDGISNTRQRLMQRAFDISTQILAFQDNGSQLAGLVESSGPNGAVQTNESEDSRDPVQDRQFFDKRMVTSMKSPSIASVVSDLGLVRDMCSHQAANASEQAQNEAVNLVLVNSVAAIHAHTIGQLLDAVLPLSVDIDYWNSQDDGAVTLALYLLQSLPWRLAGWGSDIIDKIVGFVNGRRHGISELGNALYSSISTKQLFPDVMLPTAKDKGRIGVRAIAPLLRVPSSANVLSLTLREIRYKIKRLEDAQDLLAAMIGALSQAADTSSRSWPSKRTTSGAENIVFAMQQVEQVLNCVENGTLVDITENAHQSDTIISKIRLAEQLAIKTQTVSAQFTQRLERYRRPSLIARSWLPALILVFCARRLTSYIADNRENFKEWLLDGAATLQNYVTQYILAPLRSAYETIRYGKHSYSVVTQESLFSDFRSLEDMVVGFARRFGNVDAADIRRRVECGDLSDVMQVYAHEMQQPFKNAVFGDLVEAMLIQVQKVKVDVGQTMAALDKLLKSNELNFLLLSTVPATLSIYAAGRWISSKFAWWISGSSRYTISSICVVMRDIDRLLNNSSSSASNDETSNSETTLYTTSIAHGKLICFTHYLRHHAMSLPDSGATGKARVASGWVSTLPRTRSMFLQDVRDIESVALDSAQKRNVVDRMYRTFRFL</sequence>
<dbReference type="GO" id="GO:0005741">
    <property type="term" value="C:mitochondrial outer membrane"/>
    <property type="evidence" value="ECO:0007669"/>
    <property type="project" value="TreeGrafter"/>
</dbReference>
<comment type="caution">
    <text evidence="7">The sequence shown here is derived from an EMBL/GenBank/DDBJ whole genome shotgun (WGS) entry which is preliminary data.</text>
</comment>
<evidence type="ECO:0000256" key="6">
    <source>
        <dbReference type="SAM" id="MobiDB-lite"/>
    </source>
</evidence>
<evidence type="ECO:0000256" key="4">
    <source>
        <dbReference type="ARBA" id="ARBA00023128"/>
    </source>
</evidence>